<dbReference type="AlphaFoldDB" id="A0A382C405"/>
<evidence type="ECO:0000313" key="1">
    <source>
        <dbReference type="EMBL" id="SVB20780.1"/>
    </source>
</evidence>
<protein>
    <submittedName>
        <fullName evidence="1">Uncharacterized protein</fullName>
    </submittedName>
</protein>
<organism evidence="1">
    <name type="scientific">marine metagenome</name>
    <dbReference type="NCBI Taxonomy" id="408172"/>
    <lineage>
        <taxon>unclassified sequences</taxon>
        <taxon>metagenomes</taxon>
        <taxon>ecological metagenomes</taxon>
    </lineage>
</organism>
<name>A0A382C405_9ZZZZ</name>
<proteinExistence type="predicted"/>
<dbReference type="EMBL" id="UINC01032694">
    <property type="protein sequence ID" value="SVB20780.1"/>
    <property type="molecule type" value="Genomic_DNA"/>
</dbReference>
<accession>A0A382C405</accession>
<sequence length="47" mass="5533">MHFFQSQSLQVFVLLHHHQPGSSVQHYEFLSVLHYPAQHAHLSATYF</sequence>
<gene>
    <name evidence="1" type="ORF">METZ01_LOCUS173634</name>
</gene>
<reference evidence="1" key="1">
    <citation type="submission" date="2018-05" db="EMBL/GenBank/DDBJ databases">
        <authorList>
            <person name="Lanie J.A."/>
            <person name="Ng W.-L."/>
            <person name="Kazmierczak K.M."/>
            <person name="Andrzejewski T.M."/>
            <person name="Davidsen T.M."/>
            <person name="Wayne K.J."/>
            <person name="Tettelin H."/>
            <person name="Glass J.I."/>
            <person name="Rusch D."/>
            <person name="Podicherti R."/>
            <person name="Tsui H.-C.T."/>
            <person name="Winkler M.E."/>
        </authorList>
    </citation>
    <scope>NUCLEOTIDE SEQUENCE</scope>
</reference>